<dbReference type="InterPro" id="IPR018777">
    <property type="entry name" value="Replication_initiator_prot_A"/>
</dbReference>
<dbReference type="Pfam" id="PF10134">
    <property type="entry name" value="RPA"/>
    <property type="match status" value="1"/>
</dbReference>
<evidence type="ECO:0000313" key="1">
    <source>
        <dbReference type="EMBL" id="SHF68262.1"/>
    </source>
</evidence>
<dbReference type="EMBL" id="FQUV01000009">
    <property type="protein sequence ID" value="SHF68262.1"/>
    <property type="molecule type" value="Genomic_DNA"/>
</dbReference>
<accession>A0A1M5DNA8</accession>
<dbReference type="STRING" id="1486859.SAMN05444273_109116"/>
<name>A0A1M5DNA8_9RHOB</name>
<keyword evidence="2" id="KW-1185">Reference proteome</keyword>
<organism evidence="1 2">
    <name type="scientific">Litoreibacter ascidiaceicola</name>
    <dbReference type="NCBI Taxonomy" id="1486859"/>
    <lineage>
        <taxon>Bacteria</taxon>
        <taxon>Pseudomonadati</taxon>
        <taxon>Pseudomonadota</taxon>
        <taxon>Alphaproteobacteria</taxon>
        <taxon>Rhodobacterales</taxon>
        <taxon>Roseobacteraceae</taxon>
        <taxon>Litoreibacter</taxon>
    </lineage>
</organism>
<proteinExistence type="predicted"/>
<dbReference type="Proteomes" id="UP000184144">
    <property type="component" value="Unassembled WGS sequence"/>
</dbReference>
<sequence length="351" mass="40610">MCEMTKELLSSQRSPLLPDRHPQRDLFVCDIVDAVPKGDISSMENPVFTLSTKPDMRTRRYERGENWIQVAPSRAGLATVHDRDVLIYCISQCMAALNDGQQVQRRMRFKAYDLLVATNRQTSGRGYELLKDALRRLQGTQIETNLRQGGKEYFKVFGLIDSAEIVKETRDGRMLDVEVTLSDWVFDAIENNHVLTLNRQYFKLRKPLERRLYEIARKHCGAQSAWKVGIKLLRDKCGSSSTLKEFRRLLGKIIEDDAEHDHMPDYAFVIEGDIVVVRPKEETRPTALPFLPSSLRLDPETHEEARRLAPGWDMHHLEGEWRSWVLEKGIAVKNPDKHFLSFCKKRGGYQR</sequence>
<evidence type="ECO:0000313" key="2">
    <source>
        <dbReference type="Proteomes" id="UP000184144"/>
    </source>
</evidence>
<dbReference type="AlphaFoldDB" id="A0A1M5DNA8"/>
<reference evidence="2" key="1">
    <citation type="submission" date="2016-11" db="EMBL/GenBank/DDBJ databases">
        <authorList>
            <person name="Varghese N."/>
            <person name="Submissions S."/>
        </authorList>
    </citation>
    <scope>NUCLEOTIDE SEQUENCE [LARGE SCALE GENOMIC DNA]</scope>
    <source>
        <strain evidence="2">DSM 100566</strain>
    </source>
</reference>
<gene>
    <name evidence="1" type="ORF">SAMN05444273_109116</name>
</gene>
<protein>
    <submittedName>
        <fullName evidence="1">Replication initiator protein A</fullName>
    </submittedName>
</protein>